<name>A0A367IN13_RHIAZ</name>
<evidence type="ECO:0000313" key="1">
    <source>
        <dbReference type="EMBL" id="RCH79080.1"/>
    </source>
</evidence>
<sequence>MSKETTGSSASVLPSDILLRDFFDKHGFEATMEFLNQYLKQCEQGDYYISEYCLPTGPCSRSDFIRYNVTRIADPNCRMEAQISVEPIEEEVKEQPPNINELLQTDDLMGLLEKILTENPEEVEPNIQIHEDMMFDVLKQYRFITNEQRRMKTLKDQLTTRFAYHVNEWSHGRFENPNEDNKVTHQMYYALKWAHIRVLMPSLSKYKSLYENVDVMDTWINGQLMPEDGAFLGGTI</sequence>
<accession>A0A367IN13</accession>
<dbReference type="AlphaFoldDB" id="A0A367IN13"/>
<evidence type="ECO:0000313" key="2">
    <source>
        <dbReference type="Proteomes" id="UP000252139"/>
    </source>
</evidence>
<dbReference type="Proteomes" id="UP000252139">
    <property type="component" value="Unassembled WGS sequence"/>
</dbReference>
<organism evidence="1 2">
    <name type="scientific">Rhizopus azygosporus</name>
    <name type="common">Rhizopus microsporus var. azygosporus</name>
    <dbReference type="NCBI Taxonomy" id="86630"/>
    <lineage>
        <taxon>Eukaryota</taxon>
        <taxon>Fungi</taxon>
        <taxon>Fungi incertae sedis</taxon>
        <taxon>Mucoromycota</taxon>
        <taxon>Mucoromycotina</taxon>
        <taxon>Mucoromycetes</taxon>
        <taxon>Mucorales</taxon>
        <taxon>Mucorineae</taxon>
        <taxon>Rhizopodaceae</taxon>
        <taxon>Rhizopus</taxon>
    </lineage>
</organism>
<comment type="caution">
    <text evidence="1">The sequence shown here is derived from an EMBL/GenBank/DDBJ whole genome shotgun (WGS) entry which is preliminary data.</text>
</comment>
<keyword evidence="2" id="KW-1185">Reference proteome</keyword>
<reference evidence="1 2" key="1">
    <citation type="journal article" date="2018" name="G3 (Bethesda)">
        <title>Phylogenetic and Phylogenomic Definition of Rhizopus Species.</title>
        <authorList>
            <person name="Gryganskyi A.P."/>
            <person name="Golan J."/>
            <person name="Dolatabadi S."/>
            <person name="Mondo S."/>
            <person name="Robb S."/>
            <person name="Idnurm A."/>
            <person name="Muszewska A."/>
            <person name="Steczkiewicz K."/>
            <person name="Masonjones S."/>
            <person name="Liao H.L."/>
            <person name="Gajdeczka M.T."/>
            <person name="Anike F."/>
            <person name="Vuek A."/>
            <person name="Anishchenko I.M."/>
            <person name="Voigt K."/>
            <person name="de Hoog G.S."/>
            <person name="Smith M.E."/>
            <person name="Heitman J."/>
            <person name="Vilgalys R."/>
            <person name="Stajich J.E."/>
        </authorList>
    </citation>
    <scope>NUCLEOTIDE SEQUENCE [LARGE SCALE GENOMIC DNA]</scope>
    <source>
        <strain evidence="1 2">CBS 357.93</strain>
    </source>
</reference>
<gene>
    <name evidence="1" type="ORF">CU097_002265</name>
</gene>
<dbReference type="EMBL" id="PJQL01004716">
    <property type="protein sequence ID" value="RCH79080.1"/>
    <property type="molecule type" value="Genomic_DNA"/>
</dbReference>
<feature type="non-terminal residue" evidence="1">
    <location>
        <position position="236"/>
    </location>
</feature>
<protein>
    <submittedName>
        <fullName evidence="1">Uncharacterized protein</fullName>
    </submittedName>
</protein>
<proteinExistence type="predicted"/>